<accession>A0AB39S4T2</accession>
<evidence type="ECO:0000313" key="1">
    <source>
        <dbReference type="EMBL" id="XDQ61253.1"/>
    </source>
</evidence>
<dbReference type="RefSeq" id="WP_369257067.1">
    <property type="nucleotide sequence ID" value="NZ_CP163440.1"/>
</dbReference>
<sequence>MLAGLTPILVHNCQAISDAEQIEDHVEPRHIAGGEEADETKSLFDGDVDLGELASRTEGRIGRSQAGTGRVRHIIDAGKIIGTDLKGSPTSMYTVVRSQGHALGGDFMYEFNELVTMHPGLPRDLIG</sequence>
<dbReference type="EMBL" id="CP163440">
    <property type="protein sequence ID" value="XDQ61253.1"/>
    <property type="molecule type" value="Genomic_DNA"/>
</dbReference>
<proteinExistence type="predicted"/>
<reference evidence="1" key="1">
    <citation type="submission" date="2024-07" db="EMBL/GenBank/DDBJ databases">
        <authorList>
            <person name="Yu S.T."/>
        </authorList>
    </citation>
    <scope>NUCLEOTIDE SEQUENCE</scope>
    <source>
        <strain evidence="1">R35</strain>
    </source>
</reference>
<name>A0AB39S4T2_9ACTN</name>
<gene>
    <name evidence="1" type="ORF">AB5J50_10930</name>
</gene>
<protein>
    <submittedName>
        <fullName evidence="1">Uncharacterized protein</fullName>
    </submittedName>
</protein>
<organism evidence="1">
    <name type="scientific">Streptomyces sp. R35</name>
    <dbReference type="NCBI Taxonomy" id="3238630"/>
    <lineage>
        <taxon>Bacteria</taxon>
        <taxon>Bacillati</taxon>
        <taxon>Actinomycetota</taxon>
        <taxon>Actinomycetes</taxon>
        <taxon>Kitasatosporales</taxon>
        <taxon>Streptomycetaceae</taxon>
        <taxon>Streptomyces</taxon>
    </lineage>
</organism>
<dbReference type="AlphaFoldDB" id="A0AB39S4T2"/>